<dbReference type="Gene3D" id="3.40.50.1580">
    <property type="entry name" value="Nucleoside phosphorylase domain"/>
    <property type="match status" value="1"/>
</dbReference>
<dbReference type="KEGG" id="sclf:BB341_28170"/>
<dbReference type="InterPro" id="IPR000845">
    <property type="entry name" value="Nucleoside_phosphorylase_d"/>
</dbReference>
<evidence type="ECO:0000256" key="3">
    <source>
        <dbReference type="ARBA" id="ARBA00048447"/>
    </source>
</evidence>
<organism evidence="6 7">
    <name type="scientific">Streptomyces clavuligerus</name>
    <dbReference type="NCBI Taxonomy" id="1901"/>
    <lineage>
        <taxon>Bacteria</taxon>
        <taxon>Bacillati</taxon>
        <taxon>Actinomycetota</taxon>
        <taxon>Actinomycetes</taxon>
        <taxon>Kitasatosporales</taxon>
        <taxon>Streptomycetaceae</taxon>
        <taxon>Streptomyces</taxon>
    </lineage>
</organism>
<evidence type="ECO:0000256" key="1">
    <source>
        <dbReference type="ARBA" id="ARBA00011888"/>
    </source>
</evidence>
<evidence type="ECO:0000313" key="6">
    <source>
        <dbReference type="EMBL" id="EFG04277.2"/>
    </source>
</evidence>
<accession>D5SK34</accession>
<gene>
    <name evidence="6" type="ORF">SCLAV_p0790</name>
</gene>
<dbReference type="GO" id="GO:0004850">
    <property type="term" value="F:uridine phosphorylase activity"/>
    <property type="evidence" value="ECO:0007669"/>
    <property type="project" value="UniProtKB-EC"/>
</dbReference>
<dbReference type="Proteomes" id="UP000002357">
    <property type="component" value="Plasmid pSCL4"/>
</dbReference>
<dbReference type="GO" id="GO:0004731">
    <property type="term" value="F:purine-nucleoside phosphorylase activity"/>
    <property type="evidence" value="ECO:0007669"/>
    <property type="project" value="TreeGrafter"/>
</dbReference>
<reference evidence="6 7" key="1">
    <citation type="journal article" date="2010" name="Genome Biol. Evol.">
        <title>The sequence of a 1.8-mb bacterial linear plasmid reveals a rich evolutionary reservoir of secondary metabolic pathways.</title>
        <authorList>
            <person name="Medema M.H."/>
            <person name="Trefzer A."/>
            <person name="Kovalchuk A."/>
            <person name="van den Berg M."/>
            <person name="Mueller U."/>
            <person name="Heijne W."/>
            <person name="Wu L."/>
            <person name="Alam M.T."/>
            <person name="Ronning C.M."/>
            <person name="Nierman W.C."/>
            <person name="Bovenberg R.A.L."/>
            <person name="Breitling R."/>
            <person name="Takano E."/>
        </authorList>
    </citation>
    <scope>NUCLEOTIDE SEQUENCE [LARGE SCALE GENOMIC DNA]</scope>
    <source>
        <strain evidence="7">ATCC 27064 / DSM 738 / JCM 4710 / NBRC 13307 / NCIMB 12785 / NRRL 3585 / VKM Ac-602</strain>
        <plasmid evidence="6">pSCL4</plasmid>
    </source>
</reference>
<dbReference type="Pfam" id="PF01048">
    <property type="entry name" value="PNP_UDP_1"/>
    <property type="match status" value="1"/>
</dbReference>
<sequence length="286" mass="30340">MTCPVPGMPLPADKHRLPALTDPAEHAAHIRTRRPDADLAHTAGVVLLYQSSLIEEVTLRIGTHPVDRWVSADLHLSHDNVVLCSGFGRGAPAAGLIIEQLIAFGARAVITIGTAATLAEGLHPGDLVICRDALRGEGLSHHYLAPGRYITPDTHLTGLLAAEIDGNGARVRQERVWTTDALYRETATEVQQFTAEGAMAADMEAAGVLAVAHFRHIPAAAAFAIADSLVCRTPRHDSPKTHKGLVTLFDAAVRTLTRRLPSPAGADSRSPRARGLSPGTPPEQPG</sequence>
<dbReference type="eggNOG" id="COG2820">
    <property type="taxonomic scope" value="Bacteria"/>
</dbReference>
<keyword evidence="7" id="KW-1185">Reference proteome</keyword>
<geneLocation type="plasmid" evidence="6 7">
    <name>pSCL4</name>
</geneLocation>
<dbReference type="CDD" id="cd09007">
    <property type="entry name" value="NP-I_spr0068"/>
    <property type="match status" value="1"/>
</dbReference>
<dbReference type="GO" id="GO:0006152">
    <property type="term" value="P:purine nucleoside catabolic process"/>
    <property type="evidence" value="ECO:0007669"/>
    <property type="project" value="TreeGrafter"/>
</dbReference>
<evidence type="ECO:0000259" key="5">
    <source>
        <dbReference type="Pfam" id="PF01048"/>
    </source>
</evidence>
<feature type="domain" description="Nucleoside phosphorylase" evidence="5">
    <location>
        <begin position="80"/>
        <end position="236"/>
    </location>
</feature>
<dbReference type="GO" id="GO:0005829">
    <property type="term" value="C:cytosol"/>
    <property type="evidence" value="ECO:0007669"/>
    <property type="project" value="TreeGrafter"/>
</dbReference>
<dbReference type="EC" id="2.4.2.3" evidence="1"/>
<comment type="catalytic activity">
    <reaction evidence="3">
        <text>uridine + phosphate = alpha-D-ribose 1-phosphate + uracil</text>
        <dbReference type="Rhea" id="RHEA:24388"/>
        <dbReference type="ChEBI" id="CHEBI:16704"/>
        <dbReference type="ChEBI" id="CHEBI:17568"/>
        <dbReference type="ChEBI" id="CHEBI:43474"/>
        <dbReference type="ChEBI" id="CHEBI:57720"/>
        <dbReference type="EC" id="2.4.2.3"/>
    </reaction>
</comment>
<evidence type="ECO:0000313" key="7">
    <source>
        <dbReference type="Proteomes" id="UP000002357"/>
    </source>
</evidence>
<dbReference type="SUPFAM" id="SSF53167">
    <property type="entry name" value="Purine and uridine phosphorylases"/>
    <property type="match status" value="1"/>
</dbReference>
<dbReference type="EMBL" id="CM000914">
    <property type="protein sequence ID" value="EFG04277.2"/>
    <property type="molecule type" value="Genomic_DNA"/>
</dbReference>
<keyword evidence="6" id="KW-0614">Plasmid</keyword>
<dbReference type="OrthoDB" id="7945729at2"/>
<evidence type="ECO:0000256" key="4">
    <source>
        <dbReference type="SAM" id="MobiDB-lite"/>
    </source>
</evidence>
<dbReference type="PANTHER" id="PTHR43691:SF11">
    <property type="entry name" value="FI09636P-RELATED"/>
    <property type="match status" value="1"/>
</dbReference>
<dbReference type="InterPro" id="IPR035994">
    <property type="entry name" value="Nucleoside_phosphorylase_sf"/>
</dbReference>
<dbReference type="PANTHER" id="PTHR43691">
    <property type="entry name" value="URIDINE PHOSPHORYLASE"/>
    <property type="match status" value="1"/>
</dbReference>
<proteinExistence type="predicted"/>
<dbReference type="AlphaFoldDB" id="D5SK34"/>
<feature type="region of interest" description="Disordered" evidence="4">
    <location>
        <begin position="259"/>
        <end position="286"/>
    </location>
</feature>
<protein>
    <recommendedName>
        <fullName evidence="2">Uridine phosphorylase</fullName>
        <ecNumber evidence="1">2.4.2.3</ecNumber>
    </recommendedName>
</protein>
<evidence type="ECO:0000256" key="2">
    <source>
        <dbReference type="ARBA" id="ARBA00021980"/>
    </source>
</evidence>
<name>D5SK34_STRCL</name>